<dbReference type="RefSeq" id="WP_099520970.1">
    <property type="nucleotide sequence ID" value="NZ_CP016808.1"/>
</dbReference>
<dbReference type="Pfam" id="PF13669">
    <property type="entry name" value="Glyoxalase_4"/>
    <property type="match status" value="1"/>
</dbReference>
<protein>
    <recommendedName>
        <fullName evidence="1">VOC domain-containing protein</fullName>
    </recommendedName>
</protein>
<proteinExistence type="predicted"/>
<dbReference type="InterPro" id="IPR029068">
    <property type="entry name" value="Glyas_Bleomycin-R_OHBP_Dase"/>
</dbReference>
<gene>
    <name evidence="2" type="ORF">BBD42_28600</name>
</gene>
<feature type="domain" description="VOC" evidence="1">
    <location>
        <begin position="2"/>
        <end position="129"/>
    </location>
</feature>
<name>A0A1B2DQN5_9BACL</name>
<reference evidence="2" key="1">
    <citation type="submission" date="2016-08" db="EMBL/GenBank/DDBJ databases">
        <title>Complete Genome Seqeunce of Paenibacillus sp. BIHB 4019 from tea rhizoplane.</title>
        <authorList>
            <person name="Thakur R."/>
            <person name="Swarnkar M.K."/>
            <person name="Gulati A."/>
        </authorList>
    </citation>
    <scope>NUCLEOTIDE SEQUENCE [LARGE SCALE GENOMIC DNA]</scope>
    <source>
        <strain evidence="2">BIHB4019</strain>
    </source>
</reference>
<dbReference type="SUPFAM" id="SSF54593">
    <property type="entry name" value="Glyoxalase/Bleomycin resistance protein/Dihydroxybiphenyl dioxygenase"/>
    <property type="match status" value="1"/>
</dbReference>
<dbReference type="Gene3D" id="3.10.180.10">
    <property type="entry name" value="2,3-Dihydroxybiphenyl 1,2-Dioxygenase, domain 1"/>
    <property type="match status" value="1"/>
</dbReference>
<evidence type="ECO:0000313" key="2">
    <source>
        <dbReference type="EMBL" id="ANY70021.1"/>
    </source>
</evidence>
<dbReference type="AlphaFoldDB" id="A0A1B2DQN5"/>
<organism evidence="2">
    <name type="scientific">Paenibacillus sp. BIHB 4019</name>
    <dbReference type="NCBI Taxonomy" id="1870819"/>
    <lineage>
        <taxon>Bacteria</taxon>
        <taxon>Bacillati</taxon>
        <taxon>Bacillota</taxon>
        <taxon>Bacilli</taxon>
        <taxon>Bacillales</taxon>
        <taxon>Paenibacillaceae</taxon>
        <taxon>Paenibacillus</taxon>
    </lineage>
</organism>
<accession>A0A1B2DQN5</accession>
<sequence>MKVHHIGYVVEDLDKALQEFIALGYEADGEKCHDDQRNILIQFIKNGSYLVELVCPLNDNSPVKNILKKVGSTPYHFCYETANLLEKTEQLKKLGYLVIAEALAAPAIGNKRVVFLFKNNMGIIELVEE</sequence>
<dbReference type="EMBL" id="CP016808">
    <property type="protein sequence ID" value="ANY70021.1"/>
    <property type="molecule type" value="Genomic_DNA"/>
</dbReference>
<dbReference type="PROSITE" id="PS51819">
    <property type="entry name" value="VOC"/>
    <property type="match status" value="1"/>
</dbReference>
<evidence type="ECO:0000259" key="1">
    <source>
        <dbReference type="PROSITE" id="PS51819"/>
    </source>
</evidence>
<dbReference type="InterPro" id="IPR037523">
    <property type="entry name" value="VOC_core"/>
</dbReference>